<reference evidence="6" key="1">
    <citation type="submission" date="2018-06" db="EMBL/GenBank/DDBJ databases">
        <authorList>
            <person name="Zhirakovskaya E."/>
        </authorList>
    </citation>
    <scope>NUCLEOTIDE SEQUENCE</scope>
</reference>
<dbReference type="InterPro" id="IPR029066">
    <property type="entry name" value="PLP-binding_barrel"/>
</dbReference>
<name>A0A3B1D0A6_9ZZZZ</name>
<dbReference type="Gene3D" id="3.20.20.10">
    <property type="entry name" value="Alanine racemase"/>
    <property type="match status" value="1"/>
</dbReference>
<dbReference type="InterPro" id="IPR002433">
    <property type="entry name" value="Orn_de-COase"/>
</dbReference>
<evidence type="ECO:0000256" key="1">
    <source>
        <dbReference type="ARBA" id="ARBA00001933"/>
    </source>
</evidence>
<dbReference type="AlphaFoldDB" id="A0A3B1D0A6"/>
<dbReference type="GO" id="GO:0004586">
    <property type="term" value="F:ornithine decarboxylase activity"/>
    <property type="evidence" value="ECO:0007669"/>
    <property type="project" value="UniProtKB-EC"/>
</dbReference>
<evidence type="ECO:0000313" key="6">
    <source>
        <dbReference type="EMBL" id="VAX28370.1"/>
    </source>
</evidence>
<dbReference type="SUPFAM" id="SSF51419">
    <property type="entry name" value="PLP-binding barrel"/>
    <property type="match status" value="1"/>
</dbReference>
<dbReference type="EMBL" id="UOGI01000022">
    <property type="protein sequence ID" value="VAX28370.1"/>
    <property type="molecule type" value="Genomic_DNA"/>
</dbReference>
<evidence type="ECO:0000256" key="2">
    <source>
        <dbReference type="ARBA" id="ARBA00008872"/>
    </source>
</evidence>
<dbReference type="Gene3D" id="2.40.37.10">
    <property type="entry name" value="Lyase, Ornithine Decarboxylase, Chain A, domain 1"/>
    <property type="match status" value="1"/>
</dbReference>
<dbReference type="InterPro" id="IPR000183">
    <property type="entry name" value="Orn/DAP/Arg_de-COase"/>
</dbReference>
<keyword evidence="3" id="KW-0663">Pyridoxal phosphate</keyword>
<dbReference type="GO" id="GO:0005737">
    <property type="term" value="C:cytoplasm"/>
    <property type="evidence" value="ECO:0007669"/>
    <property type="project" value="TreeGrafter"/>
</dbReference>
<dbReference type="SUPFAM" id="SSF50621">
    <property type="entry name" value="Alanine racemase C-terminal domain-like"/>
    <property type="match status" value="1"/>
</dbReference>
<dbReference type="GO" id="GO:0033387">
    <property type="term" value="P:putrescine biosynthetic process from arginine, via ornithine"/>
    <property type="evidence" value="ECO:0007669"/>
    <property type="project" value="TreeGrafter"/>
</dbReference>
<dbReference type="PANTHER" id="PTHR11482">
    <property type="entry name" value="ARGININE/DIAMINOPIMELATE/ORNITHINE DECARBOXYLASE"/>
    <property type="match status" value="1"/>
</dbReference>
<comment type="similarity">
    <text evidence="2">Belongs to the Orn/Lys/Arg decarboxylase class-II family.</text>
</comment>
<dbReference type="CDD" id="cd00622">
    <property type="entry name" value="PLPDE_III_ODC"/>
    <property type="match status" value="1"/>
</dbReference>
<protein>
    <submittedName>
        <fullName evidence="6">Pyridoxal 5-phosphate (PLP)-dependent ornithine decarboxylase</fullName>
        <ecNumber evidence="6">4.1.1.17</ecNumber>
    </submittedName>
</protein>
<gene>
    <name evidence="6" type="ORF">MNBD_NITROSPIRAE03-1729</name>
</gene>
<organism evidence="6">
    <name type="scientific">hydrothermal vent metagenome</name>
    <dbReference type="NCBI Taxonomy" id="652676"/>
    <lineage>
        <taxon>unclassified sequences</taxon>
        <taxon>metagenomes</taxon>
        <taxon>ecological metagenomes</taxon>
    </lineage>
</organism>
<dbReference type="InterPro" id="IPR022644">
    <property type="entry name" value="De-COase2_N"/>
</dbReference>
<dbReference type="FunFam" id="3.20.20.10:FF:000008">
    <property type="entry name" value="Ornithine decarboxylase"/>
    <property type="match status" value="1"/>
</dbReference>
<dbReference type="InterPro" id="IPR009006">
    <property type="entry name" value="Ala_racemase/Decarboxylase_C"/>
</dbReference>
<dbReference type="EC" id="4.1.1.17" evidence="6"/>
<evidence type="ECO:0000259" key="5">
    <source>
        <dbReference type="Pfam" id="PF02784"/>
    </source>
</evidence>
<dbReference type="Pfam" id="PF02784">
    <property type="entry name" value="Orn_Arg_deC_N"/>
    <property type="match status" value="1"/>
</dbReference>
<proteinExistence type="inferred from homology"/>
<evidence type="ECO:0000256" key="3">
    <source>
        <dbReference type="ARBA" id="ARBA00022898"/>
    </source>
</evidence>
<keyword evidence="4 6" id="KW-0456">Lyase</keyword>
<dbReference type="PRINTS" id="PR01182">
    <property type="entry name" value="ORNDCRBXLASE"/>
</dbReference>
<dbReference type="PRINTS" id="PR01179">
    <property type="entry name" value="ODADCRBXLASE"/>
</dbReference>
<feature type="domain" description="Orn/DAP/Arg decarboxylase 2 N-terminal" evidence="5">
    <location>
        <begin position="41"/>
        <end position="268"/>
    </location>
</feature>
<dbReference type="PANTHER" id="PTHR11482:SF6">
    <property type="entry name" value="ORNITHINE DECARBOXYLASE 1-RELATED"/>
    <property type="match status" value="1"/>
</dbReference>
<accession>A0A3B1D0A6</accession>
<comment type="cofactor">
    <cofactor evidence="1">
        <name>pyridoxal 5'-phosphate</name>
        <dbReference type="ChEBI" id="CHEBI:597326"/>
    </cofactor>
</comment>
<evidence type="ECO:0000256" key="4">
    <source>
        <dbReference type="ARBA" id="ARBA00023239"/>
    </source>
</evidence>
<sequence length="377" mass="41335">MQVIPEFVRSSTWEKVLNFIATSDEAAPYLLMDRDVIRGKASVIGKGIRNCRVYYAVKANPHIEIAGLLDRPDMNYEIASEGELKILSALGVKPGRIISSNPVKSPAFIRYAVDYGVDYFAFDSVAEVDKLAVYALGCNVYVRLTVPNEGSEWPLSKKFGIEPDTAVDLLLYARERGLNPVGITFHVGSQCTNIYNWSMALDKVSAVWSSAGSAGIRLKVLNIGGGYPIRYTKEVIDIQSIEEMIDTLISKKFPEDVQVQLEPGRAVVGDAGVFVTSVIGKARRGNVNWLYIDVGVFNGLMESIGGIKYNYMVGSRAETQKWTIAGPSCDSFDVIAHDVELPEPMIGDHLLILSAGAYTISYASEFNGFPVPKTILI</sequence>